<dbReference type="Proteomes" id="UP000614350">
    <property type="component" value="Unassembled WGS sequence"/>
</dbReference>
<evidence type="ECO:0000313" key="2">
    <source>
        <dbReference type="Proteomes" id="UP000614350"/>
    </source>
</evidence>
<dbReference type="EMBL" id="JACSEA010000023">
    <property type="protein sequence ID" value="KAF7379315.1"/>
    <property type="molecule type" value="Genomic_DNA"/>
</dbReference>
<gene>
    <name evidence="1" type="ORF">HZH66_014686</name>
</gene>
<proteinExistence type="predicted"/>
<organism evidence="1 2">
    <name type="scientific">Vespula vulgaris</name>
    <name type="common">Yellow jacket</name>
    <name type="synonym">Wasp</name>
    <dbReference type="NCBI Taxonomy" id="7454"/>
    <lineage>
        <taxon>Eukaryota</taxon>
        <taxon>Metazoa</taxon>
        <taxon>Ecdysozoa</taxon>
        <taxon>Arthropoda</taxon>
        <taxon>Hexapoda</taxon>
        <taxon>Insecta</taxon>
        <taxon>Pterygota</taxon>
        <taxon>Neoptera</taxon>
        <taxon>Endopterygota</taxon>
        <taxon>Hymenoptera</taxon>
        <taxon>Apocrita</taxon>
        <taxon>Aculeata</taxon>
        <taxon>Vespoidea</taxon>
        <taxon>Vespidae</taxon>
        <taxon>Vespinae</taxon>
        <taxon>Vespula</taxon>
    </lineage>
</organism>
<accession>A0A834IZU2</accession>
<name>A0A834IZU2_VESVU</name>
<sequence>MVHEYASYDAVIFDGVNKRMAKYPNNIPRVLKFNIEADGFSGNALAITSYLHWKFYDGDKSISIDKWDIRSLNSSYPKGTPLIVKPAEEAGSAPEFIVNVPSDRKPKLVREALN</sequence>
<keyword evidence="2" id="KW-1185">Reference proteome</keyword>
<dbReference type="AlphaFoldDB" id="A0A834IZU2"/>
<comment type="caution">
    <text evidence="1">The sequence shown here is derived from an EMBL/GenBank/DDBJ whole genome shotgun (WGS) entry which is preliminary data.</text>
</comment>
<reference evidence="1" key="1">
    <citation type="journal article" date="2020" name="G3 (Bethesda)">
        <title>High-Quality Assemblies for Three Invasive Social Wasps from the &lt;i&gt;Vespula&lt;/i&gt; Genus.</title>
        <authorList>
            <person name="Harrop T.W.R."/>
            <person name="Guhlin J."/>
            <person name="McLaughlin G.M."/>
            <person name="Permina E."/>
            <person name="Stockwell P."/>
            <person name="Gilligan J."/>
            <person name="Le Lec M.F."/>
            <person name="Gruber M.A.M."/>
            <person name="Quinn O."/>
            <person name="Lovegrove M."/>
            <person name="Duncan E.J."/>
            <person name="Remnant E.J."/>
            <person name="Van Eeckhoven J."/>
            <person name="Graham B."/>
            <person name="Knapp R.A."/>
            <person name="Langford K.W."/>
            <person name="Kronenberg Z."/>
            <person name="Press M.O."/>
            <person name="Eacker S.M."/>
            <person name="Wilson-Rankin E.E."/>
            <person name="Purcell J."/>
            <person name="Lester P.J."/>
            <person name="Dearden P.K."/>
        </authorList>
    </citation>
    <scope>NUCLEOTIDE SEQUENCE</scope>
    <source>
        <strain evidence="1">Marl-1</strain>
    </source>
</reference>
<protein>
    <submittedName>
        <fullName evidence="1">Uncharacterized protein</fullName>
    </submittedName>
</protein>
<evidence type="ECO:0000313" key="1">
    <source>
        <dbReference type="EMBL" id="KAF7379315.1"/>
    </source>
</evidence>